<evidence type="ECO:0000313" key="6">
    <source>
        <dbReference type="Proteomes" id="UP000694867"/>
    </source>
</evidence>
<evidence type="ECO:0000256" key="4">
    <source>
        <dbReference type="ARBA" id="ARBA00022758"/>
    </source>
</evidence>
<keyword evidence="4" id="KW-0688">Ribosomal frameshifting</keyword>
<evidence type="ECO:0000313" key="7">
    <source>
        <dbReference type="RefSeq" id="XP_003744030.2"/>
    </source>
</evidence>
<protein>
    <recommendedName>
        <fullName evidence="3">Ornithine decarboxylase antizyme</fullName>
    </recommendedName>
</protein>
<dbReference type="InterPro" id="IPR002993">
    <property type="entry name" value="ODC_AZ"/>
</dbReference>
<sequence length="198" mass="21576">IVWINVRLQVVKTEGNSCPSASVALSLPCRTTTAFRWVRGLCGAPDAPHAPIKRSANDQSGGQCVGSAKSAHPIVVSGSQSALNLEKENSAGPLWITFRVRNSAHVLEAMLLDRKLVLPLPEEGLPEGSKEAVTELLEFAEEQLKATEVIVSLAKDRQDRMVIIRTLMYLGFEALAPDSPLLPPETVDPNHYFMCYSI</sequence>
<accession>A0AAJ6QU73</accession>
<evidence type="ECO:0000256" key="3">
    <source>
        <dbReference type="ARBA" id="ARBA00017712"/>
    </source>
</evidence>
<dbReference type="GO" id="GO:0045732">
    <property type="term" value="P:positive regulation of protein catabolic process"/>
    <property type="evidence" value="ECO:0007669"/>
    <property type="project" value="TreeGrafter"/>
</dbReference>
<dbReference type="GO" id="GO:0008073">
    <property type="term" value="F:ornithine decarboxylase inhibitor activity"/>
    <property type="evidence" value="ECO:0007669"/>
    <property type="project" value="InterPro"/>
</dbReference>
<dbReference type="GO" id="GO:0075523">
    <property type="term" value="P:viral translational frameshifting"/>
    <property type="evidence" value="ECO:0007669"/>
    <property type="project" value="UniProtKB-KW"/>
</dbReference>
<proteinExistence type="inferred from homology"/>
<dbReference type="PROSITE" id="PS01337">
    <property type="entry name" value="ODC_AZ"/>
    <property type="match status" value="1"/>
</dbReference>
<dbReference type="InterPro" id="IPR016181">
    <property type="entry name" value="Acyl_CoA_acyltransferase"/>
</dbReference>
<comment type="similarity">
    <text evidence="1">Belongs to the ODC antizyme family.</text>
</comment>
<comment type="subunit">
    <text evidence="2">Interacts with ODC1 and thereby sterically blocks ODC homodimerization.</text>
</comment>
<dbReference type="GO" id="GO:0005737">
    <property type="term" value="C:cytoplasm"/>
    <property type="evidence" value="ECO:0007669"/>
    <property type="project" value="TreeGrafter"/>
</dbReference>
<dbReference type="SUPFAM" id="SSF55729">
    <property type="entry name" value="Acyl-CoA N-acyltransferases (Nat)"/>
    <property type="match status" value="1"/>
</dbReference>
<dbReference type="PANTHER" id="PTHR10279">
    <property type="entry name" value="ORNITHINE DECARBOXYLASE ANTIZYME"/>
    <property type="match status" value="1"/>
</dbReference>
<reference evidence="7" key="1">
    <citation type="submission" date="2025-08" db="UniProtKB">
        <authorList>
            <consortium name="RefSeq"/>
        </authorList>
    </citation>
    <scope>IDENTIFICATION</scope>
</reference>
<gene>
    <name evidence="7" type="primary">LOC100899757</name>
</gene>
<keyword evidence="5" id="KW-0175">Coiled coil</keyword>
<dbReference type="GeneID" id="100899757"/>
<evidence type="ECO:0000256" key="5">
    <source>
        <dbReference type="SAM" id="Coils"/>
    </source>
</evidence>
<feature type="non-terminal residue" evidence="7">
    <location>
        <position position="1"/>
    </location>
</feature>
<dbReference type="Proteomes" id="UP000694867">
    <property type="component" value="Unplaced"/>
</dbReference>
<dbReference type="Pfam" id="PF02100">
    <property type="entry name" value="ODC_AZ"/>
    <property type="match status" value="1"/>
</dbReference>
<dbReference type="PANTHER" id="PTHR10279:SF10">
    <property type="entry name" value="ORNITHINE DECARBOXYLASE ANTIZYME"/>
    <property type="match status" value="1"/>
</dbReference>
<evidence type="ECO:0000256" key="1">
    <source>
        <dbReference type="ARBA" id="ARBA00008796"/>
    </source>
</evidence>
<keyword evidence="6" id="KW-1185">Reference proteome</keyword>
<evidence type="ECO:0000256" key="2">
    <source>
        <dbReference type="ARBA" id="ARBA00011836"/>
    </source>
</evidence>
<dbReference type="InterPro" id="IPR038581">
    <property type="entry name" value="ODC_AZ_sf"/>
</dbReference>
<dbReference type="Gene3D" id="3.40.630.60">
    <property type="match status" value="1"/>
</dbReference>
<dbReference type="CTD" id="36307"/>
<feature type="coiled-coil region" evidence="5">
    <location>
        <begin position="130"/>
        <end position="157"/>
    </location>
</feature>
<dbReference type="GO" id="GO:0005634">
    <property type="term" value="C:nucleus"/>
    <property type="evidence" value="ECO:0007669"/>
    <property type="project" value="TreeGrafter"/>
</dbReference>
<dbReference type="KEGG" id="goe:100899757"/>
<organism evidence="6 7">
    <name type="scientific">Galendromus occidentalis</name>
    <name type="common">western predatory mite</name>
    <dbReference type="NCBI Taxonomy" id="34638"/>
    <lineage>
        <taxon>Eukaryota</taxon>
        <taxon>Metazoa</taxon>
        <taxon>Ecdysozoa</taxon>
        <taxon>Arthropoda</taxon>
        <taxon>Chelicerata</taxon>
        <taxon>Arachnida</taxon>
        <taxon>Acari</taxon>
        <taxon>Parasitiformes</taxon>
        <taxon>Mesostigmata</taxon>
        <taxon>Gamasina</taxon>
        <taxon>Phytoseioidea</taxon>
        <taxon>Phytoseiidae</taxon>
        <taxon>Typhlodrominae</taxon>
        <taxon>Galendromus</taxon>
    </lineage>
</organism>
<name>A0AAJ6QU73_9ACAR</name>
<dbReference type="RefSeq" id="XP_003744030.2">
    <property type="nucleotide sequence ID" value="XM_003743982.2"/>
</dbReference>
<dbReference type="AlphaFoldDB" id="A0AAJ6QU73"/>